<dbReference type="KEGG" id="rjg:CCGE525_16795"/>
<dbReference type="EMBL" id="CP032694">
    <property type="protein sequence ID" value="AYG60288.1"/>
    <property type="molecule type" value="Genomic_DNA"/>
</dbReference>
<evidence type="ECO:0000313" key="2">
    <source>
        <dbReference type="EMBL" id="AYG60288.1"/>
    </source>
</evidence>
<keyword evidence="1" id="KW-1133">Transmembrane helix</keyword>
<sequence length="75" mass="8018">MLRILTITFRWRWAVSIVAAGTGFGAAFGWEKHGLVAAIALGFVGLAASAPFAYSPAAFFELLGQFLGELLMNLI</sequence>
<dbReference type="AlphaFoldDB" id="A0A387FNA9"/>
<accession>A0A387FNA9</accession>
<keyword evidence="3" id="KW-1185">Reference proteome</keyword>
<evidence type="ECO:0000256" key="1">
    <source>
        <dbReference type="SAM" id="Phobius"/>
    </source>
</evidence>
<organism evidence="2 3">
    <name type="scientific">Rhizobium jaguaris</name>
    <dbReference type="NCBI Taxonomy" id="1312183"/>
    <lineage>
        <taxon>Bacteria</taxon>
        <taxon>Pseudomonadati</taxon>
        <taxon>Pseudomonadota</taxon>
        <taxon>Alphaproteobacteria</taxon>
        <taxon>Hyphomicrobiales</taxon>
        <taxon>Rhizobiaceae</taxon>
        <taxon>Rhizobium/Agrobacterium group</taxon>
        <taxon>Rhizobium</taxon>
    </lineage>
</organism>
<name>A0A387FNA9_9HYPH</name>
<protein>
    <recommendedName>
        <fullName evidence="4">FUSC family protein</fullName>
    </recommendedName>
</protein>
<reference evidence="2 3" key="1">
    <citation type="submission" date="2018-10" db="EMBL/GenBank/DDBJ databases">
        <title>Rhizobium etli, R. leguminosarum and a new Rhizobium genospecies from Phaseolus dumosus.</title>
        <authorList>
            <person name="Ramirez-Puebla S.T."/>
            <person name="Rogel-Hernandez M.A."/>
            <person name="Guerrero G."/>
            <person name="Ormeno-Orrillo E."/>
            <person name="Martinez-Romero J.C."/>
            <person name="Negrete-Yankelevich S."/>
            <person name="Martinez-Romero E."/>
        </authorList>
    </citation>
    <scope>NUCLEOTIDE SEQUENCE [LARGE SCALE GENOMIC DNA]</scope>
    <source>
        <strain evidence="2 3">CCGE525</strain>
    </source>
</reference>
<evidence type="ECO:0000313" key="3">
    <source>
        <dbReference type="Proteomes" id="UP000282195"/>
    </source>
</evidence>
<keyword evidence="1" id="KW-0812">Transmembrane</keyword>
<feature type="transmembrane region" description="Helical" evidence="1">
    <location>
        <begin position="36"/>
        <end position="54"/>
    </location>
</feature>
<dbReference type="Proteomes" id="UP000282195">
    <property type="component" value="Chromosome"/>
</dbReference>
<dbReference type="RefSeq" id="WP_120705275.1">
    <property type="nucleotide sequence ID" value="NZ_CP032694.1"/>
</dbReference>
<evidence type="ECO:0008006" key="4">
    <source>
        <dbReference type="Google" id="ProtNLM"/>
    </source>
</evidence>
<keyword evidence="1" id="KW-0472">Membrane</keyword>
<proteinExistence type="predicted"/>
<feature type="transmembrane region" description="Helical" evidence="1">
    <location>
        <begin position="12"/>
        <end position="30"/>
    </location>
</feature>
<gene>
    <name evidence="2" type="ORF">CCGE525_16795</name>
</gene>